<dbReference type="PANTHER" id="PTHR44846:SF1">
    <property type="entry name" value="MANNOSYL-D-GLYCERATE TRANSPORT_METABOLISM SYSTEM REPRESSOR MNGR-RELATED"/>
    <property type="match status" value="1"/>
</dbReference>
<evidence type="ECO:0000256" key="4">
    <source>
        <dbReference type="SAM" id="MobiDB-lite"/>
    </source>
</evidence>
<dbReference type="SUPFAM" id="SSF46785">
    <property type="entry name" value="Winged helix' DNA-binding domain"/>
    <property type="match status" value="1"/>
</dbReference>
<comment type="caution">
    <text evidence="6">The sequence shown here is derived from an EMBL/GenBank/DDBJ whole genome shotgun (WGS) entry which is preliminary data.</text>
</comment>
<feature type="region of interest" description="Disordered" evidence="4">
    <location>
        <begin position="81"/>
        <end position="115"/>
    </location>
</feature>
<dbReference type="PANTHER" id="PTHR44846">
    <property type="entry name" value="MANNOSYL-D-GLYCERATE TRANSPORT/METABOLISM SYSTEM REPRESSOR MNGR-RELATED"/>
    <property type="match status" value="1"/>
</dbReference>
<dbReference type="InterPro" id="IPR000524">
    <property type="entry name" value="Tscrpt_reg_HTH_GntR"/>
</dbReference>
<dbReference type="EMBL" id="SUMC01000059">
    <property type="protein sequence ID" value="TKA02989.1"/>
    <property type="molecule type" value="Genomic_DNA"/>
</dbReference>
<feature type="compositionally biased region" description="Polar residues" evidence="4">
    <location>
        <begin position="106"/>
        <end position="115"/>
    </location>
</feature>
<proteinExistence type="predicted"/>
<reference evidence="6 7" key="1">
    <citation type="submission" date="2019-04" db="EMBL/GenBank/DDBJ databases">
        <title>Streptomyces oryziradicis sp. nov., a novel actinomycete isolated from rhizosphere soil of rice (Oryza sativa L.).</title>
        <authorList>
            <person name="Li C."/>
        </authorList>
    </citation>
    <scope>NUCLEOTIDE SEQUENCE [LARGE SCALE GENOMIC DNA]</scope>
    <source>
        <strain evidence="6 7">NEAU-C40</strain>
    </source>
</reference>
<keyword evidence="3" id="KW-0804">Transcription</keyword>
<dbReference type="InterPro" id="IPR050679">
    <property type="entry name" value="Bact_HTH_transcr_reg"/>
</dbReference>
<evidence type="ECO:0000313" key="7">
    <source>
        <dbReference type="Proteomes" id="UP000305778"/>
    </source>
</evidence>
<feature type="domain" description="HTH gntR-type" evidence="5">
    <location>
        <begin position="15"/>
        <end position="83"/>
    </location>
</feature>
<accession>A0A4V5MY69</accession>
<keyword evidence="1" id="KW-0805">Transcription regulation</keyword>
<keyword evidence="7" id="KW-1185">Reference proteome</keyword>
<dbReference type="PRINTS" id="PR00035">
    <property type="entry name" value="HTHGNTR"/>
</dbReference>
<evidence type="ECO:0000256" key="3">
    <source>
        <dbReference type="ARBA" id="ARBA00023163"/>
    </source>
</evidence>
<dbReference type="CDD" id="cd07377">
    <property type="entry name" value="WHTH_GntR"/>
    <property type="match status" value="1"/>
</dbReference>
<dbReference type="Pfam" id="PF00392">
    <property type="entry name" value="GntR"/>
    <property type="match status" value="1"/>
</dbReference>
<dbReference type="PROSITE" id="PS50949">
    <property type="entry name" value="HTH_GNTR"/>
    <property type="match status" value="1"/>
</dbReference>
<dbReference type="GO" id="GO:0003677">
    <property type="term" value="F:DNA binding"/>
    <property type="evidence" value="ECO:0007669"/>
    <property type="project" value="UniProtKB-KW"/>
</dbReference>
<dbReference type="Proteomes" id="UP000305778">
    <property type="component" value="Unassembled WGS sequence"/>
</dbReference>
<dbReference type="RefSeq" id="WP_136728687.1">
    <property type="nucleotide sequence ID" value="NZ_SUMC01000059.1"/>
</dbReference>
<dbReference type="GO" id="GO:0003700">
    <property type="term" value="F:DNA-binding transcription factor activity"/>
    <property type="evidence" value="ECO:0007669"/>
    <property type="project" value="InterPro"/>
</dbReference>
<dbReference type="Gene3D" id="1.10.10.10">
    <property type="entry name" value="Winged helix-like DNA-binding domain superfamily/Winged helix DNA-binding domain"/>
    <property type="match status" value="1"/>
</dbReference>
<dbReference type="SMART" id="SM00345">
    <property type="entry name" value="HTH_GNTR"/>
    <property type="match status" value="1"/>
</dbReference>
<dbReference type="AlphaFoldDB" id="A0A4V5MY69"/>
<dbReference type="InterPro" id="IPR036390">
    <property type="entry name" value="WH_DNA-bd_sf"/>
</dbReference>
<evidence type="ECO:0000256" key="1">
    <source>
        <dbReference type="ARBA" id="ARBA00023015"/>
    </source>
</evidence>
<protein>
    <submittedName>
        <fullName evidence="6">GntR family transcriptional regulator</fullName>
    </submittedName>
</protein>
<organism evidence="6 7">
    <name type="scientific">Actinacidiphila oryziradicis</name>
    <dbReference type="NCBI Taxonomy" id="2571141"/>
    <lineage>
        <taxon>Bacteria</taxon>
        <taxon>Bacillati</taxon>
        <taxon>Actinomycetota</taxon>
        <taxon>Actinomycetes</taxon>
        <taxon>Kitasatosporales</taxon>
        <taxon>Streptomycetaceae</taxon>
        <taxon>Actinacidiphila</taxon>
    </lineage>
</organism>
<dbReference type="GO" id="GO:0045892">
    <property type="term" value="P:negative regulation of DNA-templated transcription"/>
    <property type="evidence" value="ECO:0007669"/>
    <property type="project" value="TreeGrafter"/>
</dbReference>
<dbReference type="InterPro" id="IPR036388">
    <property type="entry name" value="WH-like_DNA-bd_sf"/>
</dbReference>
<name>A0A4V5MY69_9ACTN</name>
<keyword evidence="2" id="KW-0238">DNA-binding</keyword>
<gene>
    <name evidence="6" type="ORF">FCI23_37740</name>
</gene>
<evidence type="ECO:0000259" key="5">
    <source>
        <dbReference type="PROSITE" id="PS50949"/>
    </source>
</evidence>
<sequence length="115" mass="12162">MANDPGAEIDHGAPLTPYRQLAEILRARVARGDWAPGRAMGSETQLVQQYGIARTTIRRAIAVLVQEGIVFTVPQRGTFVTAPADNGGAPARTRPAEPVNQRDVGANTQASSSAI</sequence>
<dbReference type="OrthoDB" id="4338617at2"/>
<evidence type="ECO:0000313" key="6">
    <source>
        <dbReference type="EMBL" id="TKA02989.1"/>
    </source>
</evidence>
<evidence type="ECO:0000256" key="2">
    <source>
        <dbReference type="ARBA" id="ARBA00023125"/>
    </source>
</evidence>